<evidence type="ECO:0000256" key="5">
    <source>
        <dbReference type="ARBA" id="ARBA00023004"/>
    </source>
</evidence>
<accession>A0AAD1U9J2</accession>
<dbReference type="InterPro" id="IPR050196">
    <property type="entry name" value="Cytochrome_P450_Monoox"/>
</dbReference>
<name>A0AAD1U9J2_EUPCR</name>
<evidence type="ECO:0000256" key="8">
    <source>
        <dbReference type="SAM" id="Phobius"/>
    </source>
</evidence>
<dbReference type="GO" id="GO:0016705">
    <property type="term" value="F:oxidoreductase activity, acting on paired donors, with incorporation or reduction of molecular oxygen"/>
    <property type="evidence" value="ECO:0007669"/>
    <property type="project" value="InterPro"/>
</dbReference>
<dbReference type="Gene3D" id="1.10.630.10">
    <property type="entry name" value="Cytochrome P450"/>
    <property type="match status" value="1"/>
</dbReference>
<feature type="binding site" description="axial binding residue" evidence="7">
    <location>
        <position position="469"/>
    </location>
    <ligand>
        <name>heme</name>
        <dbReference type="ChEBI" id="CHEBI:30413"/>
    </ligand>
    <ligandPart>
        <name>Fe</name>
        <dbReference type="ChEBI" id="CHEBI:18248"/>
    </ligandPart>
</feature>
<sequence>MQFSLVTVFCIIVFGVVCHLITKFVLKPYRKRRYYKKQGSSIQMTERFYPFLGDYKGIINDYQDKGKFIAHYVRDLMLQKDATPLYLFQIPNMVILYFRDVEWLSELNKLIPKYVDREPIDNSGFGKIGSTGGLGQVRSTEAWKKRREVLMKTIGINHASKFIPLFIKHLDDNFGVIGNQQEISFSQVANTSVFSFILSLLFGKNVLDQMGLCNYEAKDGSIKQMKLYDCMMTMSDDMKSESLALYNVIFPELVDYNLGRENRRNERNNKEIGRVLNEFIAQSTEKNSVYAQVIDELKDTPQEQILSDCISLLIGGHETTFMSFTSAVYCLKKYPEVMTKLIKEIQTVVLEGGKISPNDFLQNFNHEKLDEMEYLTMFIKEVLRLHPSASRSLGYKTLRPLKIKDVMIPKGEILAFDVIGSLVSPKQWKDPMNFIPERFDPTSEYFKTPSGKNRHPLSYIPFTFGSRTCPGRSLAMLELKVAIVYFMLKFEYQIEEDFLQNPDVTFSIYSPFELHMKINNVKC</sequence>
<dbReference type="Pfam" id="PF00067">
    <property type="entry name" value="p450"/>
    <property type="match status" value="1"/>
</dbReference>
<evidence type="ECO:0000256" key="1">
    <source>
        <dbReference type="ARBA" id="ARBA00010617"/>
    </source>
</evidence>
<evidence type="ECO:0000256" key="7">
    <source>
        <dbReference type="PIRSR" id="PIRSR602401-1"/>
    </source>
</evidence>
<gene>
    <name evidence="9" type="ORF">ECRASSUSDP1_LOCUS4487</name>
</gene>
<comment type="similarity">
    <text evidence="1">Belongs to the cytochrome P450 family.</text>
</comment>
<comment type="cofactor">
    <cofactor evidence="7">
        <name>heme</name>
        <dbReference type="ChEBI" id="CHEBI:30413"/>
    </cofactor>
</comment>
<evidence type="ECO:0000256" key="4">
    <source>
        <dbReference type="ARBA" id="ARBA00023002"/>
    </source>
</evidence>
<keyword evidence="3 7" id="KW-0479">Metal-binding</keyword>
<dbReference type="GO" id="GO:0004497">
    <property type="term" value="F:monooxygenase activity"/>
    <property type="evidence" value="ECO:0007669"/>
    <property type="project" value="UniProtKB-KW"/>
</dbReference>
<dbReference type="PANTHER" id="PTHR24291:SF50">
    <property type="entry name" value="BIFUNCTIONAL ALBAFLAVENONE MONOOXYGENASE_TERPENE SYNTHASE"/>
    <property type="match status" value="1"/>
</dbReference>
<keyword evidence="5 7" id="KW-0408">Iron</keyword>
<comment type="caution">
    <text evidence="9">The sequence shown here is derived from an EMBL/GenBank/DDBJ whole genome shotgun (WGS) entry which is preliminary data.</text>
</comment>
<protein>
    <recommendedName>
        <fullName evidence="11">Cytochrome P450</fullName>
    </recommendedName>
</protein>
<evidence type="ECO:0000256" key="6">
    <source>
        <dbReference type="ARBA" id="ARBA00023033"/>
    </source>
</evidence>
<keyword evidence="10" id="KW-1185">Reference proteome</keyword>
<evidence type="ECO:0000313" key="9">
    <source>
        <dbReference type="EMBL" id="CAI2363157.1"/>
    </source>
</evidence>
<dbReference type="PANTHER" id="PTHR24291">
    <property type="entry name" value="CYTOCHROME P450 FAMILY 4"/>
    <property type="match status" value="1"/>
</dbReference>
<keyword evidence="4" id="KW-0560">Oxidoreductase</keyword>
<dbReference type="InterPro" id="IPR002401">
    <property type="entry name" value="Cyt_P450_E_grp-I"/>
</dbReference>
<dbReference type="PRINTS" id="PR00463">
    <property type="entry name" value="EP450I"/>
</dbReference>
<keyword evidence="6" id="KW-0503">Monooxygenase</keyword>
<organism evidence="9 10">
    <name type="scientific">Euplotes crassus</name>
    <dbReference type="NCBI Taxonomy" id="5936"/>
    <lineage>
        <taxon>Eukaryota</taxon>
        <taxon>Sar</taxon>
        <taxon>Alveolata</taxon>
        <taxon>Ciliophora</taxon>
        <taxon>Intramacronucleata</taxon>
        <taxon>Spirotrichea</taxon>
        <taxon>Hypotrichia</taxon>
        <taxon>Euplotida</taxon>
        <taxon>Euplotidae</taxon>
        <taxon>Moneuplotes</taxon>
    </lineage>
</organism>
<dbReference type="EMBL" id="CAMPGE010004309">
    <property type="protein sequence ID" value="CAI2363157.1"/>
    <property type="molecule type" value="Genomic_DNA"/>
</dbReference>
<dbReference type="InterPro" id="IPR036396">
    <property type="entry name" value="Cyt_P450_sf"/>
</dbReference>
<keyword evidence="8" id="KW-1133">Transmembrane helix</keyword>
<dbReference type="SUPFAM" id="SSF48264">
    <property type="entry name" value="Cytochrome P450"/>
    <property type="match status" value="1"/>
</dbReference>
<keyword evidence="2 7" id="KW-0349">Heme</keyword>
<dbReference type="AlphaFoldDB" id="A0AAD1U9J2"/>
<feature type="transmembrane region" description="Helical" evidence="8">
    <location>
        <begin position="6"/>
        <end position="26"/>
    </location>
</feature>
<dbReference type="Proteomes" id="UP001295684">
    <property type="component" value="Unassembled WGS sequence"/>
</dbReference>
<keyword evidence="8" id="KW-0472">Membrane</keyword>
<evidence type="ECO:0008006" key="11">
    <source>
        <dbReference type="Google" id="ProtNLM"/>
    </source>
</evidence>
<evidence type="ECO:0000256" key="2">
    <source>
        <dbReference type="ARBA" id="ARBA00022617"/>
    </source>
</evidence>
<evidence type="ECO:0000313" key="10">
    <source>
        <dbReference type="Proteomes" id="UP001295684"/>
    </source>
</evidence>
<keyword evidence="8" id="KW-0812">Transmembrane</keyword>
<dbReference type="CDD" id="cd00302">
    <property type="entry name" value="cytochrome_P450"/>
    <property type="match status" value="1"/>
</dbReference>
<dbReference type="GO" id="GO:0020037">
    <property type="term" value="F:heme binding"/>
    <property type="evidence" value="ECO:0007669"/>
    <property type="project" value="InterPro"/>
</dbReference>
<dbReference type="GO" id="GO:0005506">
    <property type="term" value="F:iron ion binding"/>
    <property type="evidence" value="ECO:0007669"/>
    <property type="project" value="InterPro"/>
</dbReference>
<reference evidence="9" key="1">
    <citation type="submission" date="2023-07" db="EMBL/GenBank/DDBJ databases">
        <authorList>
            <consortium name="AG Swart"/>
            <person name="Singh M."/>
            <person name="Singh A."/>
            <person name="Seah K."/>
            <person name="Emmerich C."/>
        </authorList>
    </citation>
    <scope>NUCLEOTIDE SEQUENCE</scope>
    <source>
        <strain evidence="9">DP1</strain>
    </source>
</reference>
<dbReference type="InterPro" id="IPR001128">
    <property type="entry name" value="Cyt_P450"/>
</dbReference>
<evidence type="ECO:0000256" key="3">
    <source>
        <dbReference type="ARBA" id="ARBA00022723"/>
    </source>
</evidence>
<proteinExistence type="inferred from homology"/>
<dbReference type="PRINTS" id="PR00385">
    <property type="entry name" value="P450"/>
</dbReference>